<organism evidence="7 8">
    <name type="scientific">Erythroxylum novogranatense</name>
    <dbReference type="NCBI Taxonomy" id="1862640"/>
    <lineage>
        <taxon>Eukaryota</taxon>
        <taxon>Viridiplantae</taxon>
        <taxon>Streptophyta</taxon>
        <taxon>Embryophyta</taxon>
        <taxon>Tracheophyta</taxon>
        <taxon>Spermatophyta</taxon>
        <taxon>Magnoliopsida</taxon>
        <taxon>eudicotyledons</taxon>
        <taxon>Gunneridae</taxon>
        <taxon>Pentapetalae</taxon>
        <taxon>rosids</taxon>
        <taxon>fabids</taxon>
        <taxon>Malpighiales</taxon>
        <taxon>Erythroxylaceae</taxon>
        <taxon>Erythroxylum</taxon>
    </lineage>
</organism>
<feature type="domain" description="Pre-mRNA polyadenylation factor Fip1" evidence="6">
    <location>
        <begin position="352"/>
        <end position="394"/>
    </location>
</feature>
<keyword evidence="3" id="KW-0507">mRNA processing</keyword>
<evidence type="ECO:0000256" key="4">
    <source>
        <dbReference type="ARBA" id="ARBA00023242"/>
    </source>
</evidence>
<sequence>MEDEDEFGDLYTDVLPPFSSSALPTHASAPGPQPPHRPIDLNLLGDQEDDEILYGSSRAVSNQVPSVSPPKLGPSGPASAAGPRVLVPLAATNNDANSRDLSGFQFEGDDKDVKFDIEDTHTIEDSAPAIPGLSVSVEDSAITVRGGAETGGEREEDSEEEDSDSEDDLQIVLNDNNHGPMGMKRGVDDDEGDEDNFVIVADGEPNQPIEEQDWGGGEDATVVGAEGERKEGGEAAGKGNAMVVPKIGYSGHPYHHSFHSQFKYVRPGAAPIPGATTFGPGGAPGQVRPPISMGAIPGRGRGDWRPTGMKSGPQMQKGFHPGYGTAWGNNMAGRGYGGGLEFTLPSHKTIFDVDIDSFEEKPWKYPVVDISDFFNFGLNEESWKDYCKQLEQHRLETTMQSKIRVYESGRTEQEYDPDLPPELAAASGIDVPVDNSNLGKTEAGQNDLAKGSARVRPPIPTGRAIQVETGYGERLPSIDTRPPRVRDSDAIIEIICQDSLDDDSSAGNGMVDGEANDPPRDDFRRSREAENDTPHKETEYVDDLPQAYVGQRGGRRPPYMDSVQDSIPDGEARLPFRPEASGQYHPGSRKQPPMYPSGDVGTSSIEGRRIQGRPLDRSPRLSVSGSSRDRKFLDNVEEESVESKDNKHSSALSSPVLVKDGKDLSTEEKDDTPAELVLAEASSGMEKDEVTENEETIVDTLKDGNKNHSVNRRITNSRSDQSAARSSENSKGRSGSSKDYQKWQDVEEEVVQGGRSSRRGSVKRHLDENERDLRRRDHDMRQEMERSSMFSKGREGSYPRRDSESTLAQHLHIKTEGYDRRKDREIPDGSWQRRDEDPHLKKVRNEDTRKRDRGDDIGLRHRSKIRENERTDKDEHPYSRKQMYNGSYRVPYDKDGSSRHRERDDSSKSRYEIGDDYHSKRKKDEDYLRRDHLDKDEILLGHRENTSRRRRERDDAMDPRKRDDQQRIRDNLDDYHSARHKDEVWLHRDRGERPREREEMYRLKQSHEENSLKREREEGRGSMRSGRGTDDKAWSSNNRIKNESKVSDKEYHLKDAVRNSEQQKGRDRLEEENLSHHRGYDDSYIRGNTDEKRSRQERSSTQIDRAMDMTDSQKMQEKKLKENTRKNKVSEGDRSASGSSRRNHDDQSGHPDEMGLKNINGQGGGHNEIPVRQNPSKRRKEDASSDEEQLESRRGRSKLERWTSHKERDYSISSKASASLKFKGVDKNNNGGSSEASKHADEPSKRVEAVQSHTLAEEKAAGDIGNKDSDTKPVEDKHLDTVEKLKKRSERFKLPMPSDKDALAIKKIETEVLPAAKTDNHTDSEVKPERPARKRRWIGN</sequence>
<dbReference type="GO" id="GO:0016607">
    <property type="term" value="C:nuclear speck"/>
    <property type="evidence" value="ECO:0007669"/>
    <property type="project" value="TreeGrafter"/>
</dbReference>
<feature type="compositionally biased region" description="Basic and acidic residues" evidence="5">
    <location>
        <begin position="1114"/>
        <end position="1134"/>
    </location>
</feature>
<feature type="region of interest" description="Disordered" evidence="5">
    <location>
        <begin position="429"/>
        <end position="462"/>
    </location>
</feature>
<comment type="subcellular location">
    <subcellularLocation>
        <location evidence="1">Nucleus</location>
    </subcellularLocation>
</comment>
<feature type="compositionally biased region" description="Basic and acidic residues" evidence="5">
    <location>
        <begin position="813"/>
        <end position="878"/>
    </location>
</feature>
<evidence type="ECO:0000259" key="6">
    <source>
        <dbReference type="Pfam" id="PF05182"/>
    </source>
</evidence>
<dbReference type="PANTHER" id="PTHR36884:SF1">
    <property type="entry name" value="FIP1[V]-LIKE PROTEIN"/>
    <property type="match status" value="1"/>
</dbReference>
<feature type="compositionally biased region" description="Acidic residues" evidence="5">
    <location>
        <begin position="154"/>
        <end position="169"/>
    </location>
</feature>
<feature type="compositionally biased region" description="Basic and acidic residues" evidence="5">
    <location>
        <begin position="1318"/>
        <end position="1331"/>
    </location>
</feature>
<feature type="compositionally biased region" description="Basic and acidic residues" evidence="5">
    <location>
        <begin position="1236"/>
        <end position="1248"/>
    </location>
</feature>
<feature type="compositionally biased region" description="Basic and acidic residues" evidence="5">
    <location>
        <begin position="1040"/>
        <end position="1098"/>
    </location>
</feature>
<evidence type="ECO:0000256" key="2">
    <source>
        <dbReference type="ARBA" id="ARBA00007459"/>
    </source>
</evidence>
<evidence type="ECO:0000256" key="1">
    <source>
        <dbReference type="ARBA" id="ARBA00004123"/>
    </source>
</evidence>
<feature type="compositionally biased region" description="Low complexity" evidence="5">
    <location>
        <begin position="725"/>
        <end position="738"/>
    </location>
</feature>
<dbReference type="GO" id="GO:0003723">
    <property type="term" value="F:RNA binding"/>
    <property type="evidence" value="ECO:0007669"/>
    <property type="project" value="TreeGrafter"/>
</dbReference>
<feature type="region of interest" description="Disordered" evidence="5">
    <location>
        <begin position="58"/>
        <end position="86"/>
    </location>
</feature>
<feature type="compositionally biased region" description="Polar residues" evidence="5">
    <location>
        <begin position="712"/>
        <end position="724"/>
    </location>
</feature>
<feature type="compositionally biased region" description="Basic and acidic residues" evidence="5">
    <location>
        <begin position="1142"/>
        <end position="1155"/>
    </location>
</feature>
<feature type="region of interest" description="Disordered" evidence="5">
    <location>
        <begin position="1314"/>
        <end position="1340"/>
    </location>
</feature>
<dbReference type="EMBL" id="JAIWQS010000004">
    <property type="protein sequence ID" value="KAJ8767915.1"/>
    <property type="molecule type" value="Genomic_DNA"/>
</dbReference>
<feature type="compositionally biased region" description="Basic and acidic residues" evidence="5">
    <location>
        <begin position="606"/>
        <end position="619"/>
    </location>
</feature>
<comment type="caution">
    <text evidence="7">The sequence shown here is derived from an EMBL/GenBank/DDBJ whole genome shotgun (WGS) entry which is preliminary data.</text>
</comment>
<gene>
    <name evidence="7" type="ORF">K2173_020855</name>
</gene>
<keyword evidence="4" id="KW-0539">Nucleus</keyword>
<dbReference type="InterPro" id="IPR044976">
    <property type="entry name" value="FIPS5/FIPS3-like"/>
</dbReference>
<feature type="compositionally biased region" description="Basic and acidic residues" evidence="5">
    <location>
        <begin position="1255"/>
        <end position="1281"/>
    </location>
</feature>
<dbReference type="Pfam" id="PF05182">
    <property type="entry name" value="Fip1"/>
    <property type="match status" value="1"/>
</dbReference>
<feature type="compositionally biased region" description="Basic and acidic residues" evidence="5">
    <location>
        <begin position="1190"/>
        <end position="1210"/>
    </location>
</feature>
<feature type="compositionally biased region" description="Basic and acidic residues" evidence="5">
    <location>
        <begin position="517"/>
        <end position="539"/>
    </location>
</feature>
<evidence type="ECO:0000256" key="3">
    <source>
        <dbReference type="ARBA" id="ARBA00022664"/>
    </source>
</evidence>
<proteinExistence type="inferred from homology"/>
<accession>A0AAV8TNV0</accession>
<evidence type="ECO:0000313" key="8">
    <source>
        <dbReference type="Proteomes" id="UP001159364"/>
    </source>
</evidence>
<feature type="compositionally biased region" description="Basic and acidic residues" evidence="5">
    <location>
        <begin position="764"/>
        <end position="804"/>
    </location>
</feature>
<feature type="compositionally biased region" description="Basic and acidic residues" evidence="5">
    <location>
        <begin position="891"/>
        <end position="1033"/>
    </location>
</feature>
<name>A0AAV8TNV0_9ROSI</name>
<comment type="similarity">
    <text evidence="2">Belongs to the FIP1 family.</text>
</comment>
<feature type="region of interest" description="Disordered" evidence="5">
    <location>
        <begin position="1"/>
        <end position="42"/>
    </location>
</feature>
<evidence type="ECO:0000313" key="7">
    <source>
        <dbReference type="EMBL" id="KAJ8767915.1"/>
    </source>
</evidence>
<dbReference type="GO" id="GO:0006397">
    <property type="term" value="P:mRNA processing"/>
    <property type="evidence" value="ECO:0007669"/>
    <property type="project" value="UniProtKB-KW"/>
</dbReference>
<dbReference type="Proteomes" id="UP001159364">
    <property type="component" value="Linkage Group LG04"/>
</dbReference>
<protein>
    <recommendedName>
        <fullName evidence="6">Pre-mRNA polyadenylation factor Fip1 domain-containing protein</fullName>
    </recommendedName>
</protein>
<evidence type="ECO:0000256" key="5">
    <source>
        <dbReference type="SAM" id="MobiDB-lite"/>
    </source>
</evidence>
<reference evidence="7 8" key="1">
    <citation type="submission" date="2021-09" db="EMBL/GenBank/DDBJ databases">
        <title>Genomic insights and catalytic innovation underlie evolution of tropane alkaloids biosynthesis.</title>
        <authorList>
            <person name="Wang Y.-J."/>
            <person name="Tian T."/>
            <person name="Huang J.-P."/>
            <person name="Huang S.-X."/>
        </authorList>
    </citation>
    <scope>NUCLEOTIDE SEQUENCE [LARGE SCALE GENOMIC DNA]</scope>
    <source>
        <strain evidence="7">KIB-2018</strain>
        <tissue evidence="7">Leaf</tissue>
    </source>
</reference>
<feature type="region of interest" description="Disordered" evidence="5">
    <location>
        <begin position="498"/>
        <end position="1281"/>
    </location>
</feature>
<feature type="region of interest" description="Disordered" evidence="5">
    <location>
        <begin position="122"/>
        <end position="185"/>
    </location>
</feature>
<dbReference type="PANTHER" id="PTHR36884">
    <property type="entry name" value="FIP1[III]-LIKE PROTEIN"/>
    <property type="match status" value="1"/>
</dbReference>
<dbReference type="InterPro" id="IPR007854">
    <property type="entry name" value="Fip1_dom"/>
</dbReference>
<keyword evidence="8" id="KW-1185">Reference proteome</keyword>